<dbReference type="InterPro" id="IPR020846">
    <property type="entry name" value="MFS_dom"/>
</dbReference>
<evidence type="ECO:0000256" key="4">
    <source>
        <dbReference type="ARBA" id="ARBA00022692"/>
    </source>
</evidence>
<protein>
    <submittedName>
        <fullName evidence="9">Major Facilitator Superfamily protein</fullName>
    </submittedName>
</protein>
<evidence type="ECO:0000256" key="3">
    <source>
        <dbReference type="ARBA" id="ARBA00022475"/>
    </source>
</evidence>
<dbReference type="PROSITE" id="PS50850">
    <property type="entry name" value="MFS"/>
    <property type="match status" value="1"/>
</dbReference>
<feature type="transmembrane region" description="Helical" evidence="7">
    <location>
        <begin position="12"/>
        <end position="34"/>
    </location>
</feature>
<feature type="transmembrane region" description="Helical" evidence="7">
    <location>
        <begin position="46"/>
        <end position="65"/>
    </location>
</feature>
<dbReference type="SUPFAM" id="SSF103473">
    <property type="entry name" value="MFS general substrate transporter"/>
    <property type="match status" value="1"/>
</dbReference>
<feature type="transmembrane region" description="Helical" evidence="7">
    <location>
        <begin position="136"/>
        <end position="160"/>
    </location>
</feature>
<gene>
    <name evidence="9" type="ORF">SAMN05444392_11214</name>
</gene>
<evidence type="ECO:0000313" key="9">
    <source>
        <dbReference type="EMBL" id="SHF25290.1"/>
    </source>
</evidence>
<accession>A0A1M5A4P3</accession>
<feature type="transmembrane region" description="Helical" evidence="7">
    <location>
        <begin position="166"/>
        <end position="187"/>
    </location>
</feature>
<feature type="transmembrane region" description="Helical" evidence="7">
    <location>
        <begin position="97"/>
        <end position="116"/>
    </location>
</feature>
<organism evidence="9 10">
    <name type="scientific">Seinonella peptonophila</name>
    <dbReference type="NCBI Taxonomy" id="112248"/>
    <lineage>
        <taxon>Bacteria</taxon>
        <taxon>Bacillati</taxon>
        <taxon>Bacillota</taxon>
        <taxon>Bacilli</taxon>
        <taxon>Bacillales</taxon>
        <taxon>Thermoactinomycetaceae</taxon>
        <taxon>Seinonella</taxon>
    </lineage>
</organism>
<feature type="transmembrane region" description="Helical" evidence="7">
    <location>
        <begin position="72"/>
        <end position="91"/>
    </location>
</feature>
<dbReference type="PANTHER" id="PTHR23513">
    <property type="entry name" value="INTEGRAL MEMBRANE EFFLUX PROTEIN-RELATED"/>
    <property type="match status" value="1"/>
</dbReference>
<proteinExistence type="predicted"/>
<name>A0A1M5A4P3_9BACL</name>
<dbReference type="AlphaFoldDB" id="A0A1M5A4P3"/>
<dbReference type="InterPro" id="IPR036259">
    <property type="entry name" value="MFS_trans_sf"/>
</dbReference>
<dbReference type="Pfam" id="PF07690">
    <property type="entry name" value="MFS_1"/>
    <property type="match status" value="1"/>
</dbReference>
<keyword evidence="10" id="KW-1185">Reference proteome</keyword>
<dbReference type="OrthoDB" id="9775268at2"/>
<dbReference type="InterPro" id="IPR011701">
    <property type="entry name" value="MFS"/>
</dbReference>
<evidence type="ECO:0000256" key="1">
    <source>
        <dbReference type="ARBA" id="ARBA00004651"/>
    </source>
</evidence>
<sequence>MFIWVHKQTLQLISLNFLWNFLIWGTSATLLPILSKDLLHTAAQGYGLLGASLSVGIIVGSFILGSISIQNHLFTIVLASLLTHGFLYALLSLATNVWIGCVILCLSGIVSSPAMINQRTLIQQSVPEEKLGRIFIVLSSIATLGFPLGSILTSGLLVWIGNSYAFILYALYGISLITAVTIIWLWNRPSKEIDHAKNI</sequence>
<evidence type="ECO:0000256" key="5">
    <source>
        <dbReference type="ARBA" id="ARBA00022989"/>
    </source>
</evidence>
<keyword evidence="6 7" id="KW-0472">Membrane</keyword>
<dbReference type="PANTHER" id="PTHR23513:SF6">
    <property type="entry name" value="MAJOR FACILITATOR SUPERFAMILY ASSOCIATED DOMAIN-CONTAINING PROTEIN"/>
    <property type="match status" value="1"/>
</dbReference>
<keyword evidence="2" id="KW-0813">Transport</keyword>
<dbReference type="Proteomes" id="UP000184476">
    <property type="component" value="Unassembled WGS sequence"/>
</dbReference>
<dbReference type="GO" id="GO:0022857">
    <property type="term" value="F:transmembrane transporter activity"/>
    <property type="evidence" value="ECO:0007669"/>
    <property type="project" value="InterPro"/>
</dbReference>
<dbReference type="EMBL" id="FQVL01000012">
    <property type="protein sequence ID" value="SHF25290.1"/>
    <property type="molecule type" value="Genomic_DNA"/>
</dbReference>
<evidence type="ECO:0000313" key="10">
    <source>
        <dbReference type="Proteomes" id="UP000184476"/>
    </source>
</evidence>
<dbReference type="STRING" id="112248.SAMN05444392_11214"/>
<comment type="subcellular location">
    <subcellularLocation>
        <location evidence="1">Cell membrane</location>
        <topology evidence="1">Multi-pass membrane protein</topology>
    </subcellularLocation>
</comment>
<evidence type="ECO:0000256" key="6">
    <source>
        <dbReference type="ARBA" id="ARBA00023136"/>
    </source>
</evidence>
<evidence type="ECO:0000256" key="7">
    <source>
        <dbReference type="SAM" id="Phobius"/>
    </source>
</evidence>
<keyword evidence="4 7" id="KW-0812">Transmembrane</keyword>
<keyword evidence="5 7" id="KW-1133">Transmembrane helix</keyword>
<dbReference type="GO" id="GO:0005886">
    <property type="term" value="C:plasma membrane"/>
    <property type="evidence" value="ECO:0007669"/>
    <property type="project" value="UniProtKB-SubCell"/>
</dbReference>
<keyword evidence="3" id="KW-1003">Cell membrane</keyword>
<feature type="domain" description="Major facilitator superfamily (MFS) profile" evidence="8">
    <location>
        <begin position="1"/>
        <end position="199"/>
    </location>
</feature>
<dbReference type="Gene3D" id="1.20.1250.20">
    <property type="entry name" value="MFS general substrate transporter like domains"/>
    <property type="match status" value="1"/>
</dbReference>
<reference evidence="9 10" key="1">
    <citation type="submission" date="2016-11" db="EMBL/GenBank/DDBJ databases">
        <authorList>
            <person name="Jaros S."/>
            <person name="Januszkiewicz K."/>
            <person name="Wedrychowicz H."/>
        </authorList>
    </citation>
    <scope>NUCLEOTIDE SEQUENCE [LARGE SCALE GENOMIC DNA]</scope>
    <source>
        <strain evidence="9 10">DSM 44666</strain>
    </source>
</reference>
<evidence type="ECO:0000256" key="2">
    <source>
        <dbReference type="ARBA" id="ARBA00022448"/>
    </source>
</evidence>
<evidence type="ECO:0000259" key="8">
    <source>
        <dbReference type="PROSITE" id="PS50850"/>
    </source>
</evidence>